<reference evidence="1" key="1">
    <citation type="submission" date="2018-08" db="EMBL/GenBank/DDBJ databases">
        <title>Oryza nivara genomic DNA, chromosome 11, BAC clone:BBa0051A07.</title>
        <authorList>
            <person name="Wu J."/>
            <person name="Kanamori H."/>
        </authorList>
    </citation>
    <scope>NUCLEOTIDE SEQUENCE</scope>
    <source>
        <strain evidence="1">W0106</strain>
    </source>
</reference>
<dbReference type="EMBL" id="AP018874">
    <property type="protein sequence ID" value="BBF89877.1"/>
    <property type="molecule type" value="Genomic_DNA"/>
</dbReference>
<evidence type="ECO:0000313" key="1">
    <source>
        <dbReference type="EMBL" id="BBF89877.1"/>
    </source>
</evidence>
<proteinExistence type="predicted"/>
<name>A0A679BAE0_ORYNI</name>
<organism evidence="1">
    <name type="scientific">Oryza nivara</name>
    <name type="common">Indian wild rice</name>
    <name type="synonym">Oryza sativa f. spontanea</name>
    <dbReference type="NCBI Taxonomy" id="4536"/>
    <lineage>
        <taxon>Eukaryota</taxon>
        <taxon>Viridiplantae</taxon>
        <taxon>Streptophyta</taxon>
        <taxon>Embryophyta</taxon>
        <taxon>Tracheophyta</taxon>
        <taxon>Spermatophyta</taxon>
        <taxon>Magnoliopsida</taxon>
        <taxon>Liliopsida</taxon>
        <taxon>Poales</taxon>
        <taxon>Poaceae</taxon>
        <taxon>BOP clade</taxon>
        <taxon>Oryzoideae</taxon>
        <taxon>Oryzeae</taxon>
        <taxon>Oryzinae</taxon>
        <taxon>Oryza</taxon>
    </lineage>
</organism>
<protein>
    <submittedName>
        <fullName evidence="1">Transposon protein-like</fullName>
    </submittedName>
</protein>
<gene>
    <name evidence="1" type="primary">BBa0051A07.46</name>
</gene>
<sequence>MFSARLAPVYRKPSTQANNNEAQRPVVISDAVIARFSTVSVVQASDTCVGRIAKLIENLMGLTTSKSATGDGGKTTSSSAIDSKRAMETGSVTIQVAGYSRTKGIGVGKSINSCKFHDGGVTPGHLDTWYIYTSPTTRRRSPGVRRLGICLPLPRPADAADVVTAEYVFSIPDGSGHMVRMKIPPSSPAASSSSVVVPPPDLHRHLRDLLASGRARRTIVDFYGGALRWP</sequence>
<dbReference type="AlphaFoldDB" id="A0A679BAE0"/>
<accession>A0A679BAE0</accession>